<accession>A0A6H0X543</accession>
<reference evidence="3 5" key="1">
    <citation type="submission" date="2020-03" db="EMBL/GenBank/DDBJ databases">
        <title>Variable regions in the genome of staphylococcal bacteriophage Twort.</title>
        <authorList>
            <person name="Glowacka-Rutkowska A."/>
            <person name="Gawor J."/>
            <person name="Lobocka M."/>
        </authorList>
    </citation>
    <scope>NUCLEOTIDE SEQUENCE [LARGE SCALE GENOMIC DNA]</scope>
</reference>
<organismHost>
    <name type="scientific">Twortvirus twort</name>
    <dbReference type="NCBI Taxonomy" id="55510"/>
</organismHost>
<evidence type="ECO:0000313" key="5">
    <source>
        <dbReference type="Proteomes" id="UP000503318"/>
    </source>
</evidence>
<evidence type="ECO:0000256" key="1">
    <source>
        <dbReference type="SAM" id="MobiDB-lite"/>
    </source>
</evidence>
<keyword evidence="2" id="KW-0472">Membrane</keyword>
<evidence type="ECO:0000313" key="4">
    <source>
        <dbReference type="EMBL" id="QIW89194.1"/>
    </source>
</evidence>
<sequence>MSSYVHHVPVVTPHNDGGASTVDSSNGNHTVDHKEQWEPGMSEQEAMYTVFGIALFIMIVVLVFIIVVKLKR</sequence>
<dbReference type="EMBL" id="MT151386">
    <property type="protein sequence ID" value="QIW89023.1"/>
    <property type="molecule type" value="Genomic_DNA"/>
</dbReference>
<dbReference type="Proteomes" id="UP000503318">
    <property type="component" value="Segment"/>
</dbReference>
<proteinExistence type="predicted"/>
<keyword evidence="2" id="KW-1133">Transmembrane helix</keyword>
<dbReference type="EMBL" id="MT151386">
    <property type="protein sequence ID" value="QIW89194.1"/>
    <property type="molecule type" value="Genomic_DNA"/>
</dbReference>
<name>A0A6H0X543_BPTWO</name>
<evidence type="ECO:0000256" key="2">
    <source>
        <dbReference type="SAM" id="Phobius"/>
    </source>
</evidence>
<protein>
    <submittedName>
        <fullName evidence="3">Uncharacterized protein</fullName>
    </submittedName>
</protein>
<dbReference type="KEGG" id="vg:5130417"/>
<gene>
    <name evidence="3" type="ORF">TwortDSMZ_011</name>
    <name evidence="4" type="ORF">TwortDSMZ_200</name>
</gene>
<feature type="transmembrane region" description="Helical" evidence="2">
    <location>
        <begin position="46"/>
        <end position="68"/>
    </location>
</feature>
<organism evidence="3 5">
    <name type="scientific">Staphylococcus phage Twort (strain DSM 17442 / HER 48)</name>
    <name type="common">Bacteriophage Twort</name>
    <dbReference type="NCBI Taxonomy" id="2908167"/>
    <lineage>
        <taxon>Viruses</taxon>
        <taxon>Duplodnaviria</taxon>
        <taxon>Heunggongvirae</taxon>
        <taxon>Uroviricota</taxon>
        <taxon>Caudoviricetes</taxon>
        <taxon>Herelleviridae</taxon>
        <taxon>Twortvirinae</taxon>
        <taxon>Twortvirus</taxon>
        <taxon>Twortvirus twort</taxon>
    </lineage>
</organism>
<evidence type="ECO:0000313" key="3">
    <source>
        <dbReference type="EMBL" id="QIW89023.1"/>
    </source>
</evidence>
<dbReference type="RefSeq" id="YP_238658.1">
    <property type="nucleotide sequence ID" value="NC_007021.1"/>
</dbReference>
<feature type="region of interest" description="Disordered" evidence="1">
    <location>
        <begin position="1"/>
        <end position="34"/>
    </location>
</feature>
<keyword evidence="2" id="KW-0812">Transmembrane</keyword>